<dbReference type="Proteomes" id="UP001260188">
    <property type="component" value="Unassembled WGS sequence"/>
</dbReference>
<sequence length="86" mass="9682">MSSMQAQIDQPPAARAQPRSRLVALSADRWRVVAADGHVHGLVERVQTPAGDRFRALRFHAPSRAFRAIGEFWRMSEASDTLRLSR</sequence>
<feature type="region of interest" description="Disordered" evidence="1">
    <location>
        <begin position="1"/>
        <end position="20"/>
    </location>
</feature>
<comment type="caution">
    <text evidence="2">The sequence shown here is derived from an EMBL/GenBank/DDBJ whole genome shotgun (WGS) entry which is preliminary data.</text>
</comment>
<accession>A0ABU1HXH3</accession>
<dbReference type="EMBL" id="JAVIZA010000001">
    <property type="protein sequence ID" value="MDR6166329.1"/>
    <property type="molecule type" value="Genomic_DNA"/>
</dbReference>
<proteinExistence type="predicted"/>
<name>A0ABU1HXH3_9MICO</name>
<organism evidence="2 3">
    <name type="scientific">Microbacterium paludicola</name>
    <dbReference type="NCBI Taxonomy" id="300019"/>
    <lineage>
        <taxon>Bacteria</taxon>
        <taxon>Bacillati</taxon>
        <taxon>Actinomycetota</taxon>
        <taxon>Actinomycetes</taxon>
        <taxon>Micrococcales</taxon>
        <taxon>Microbacteriaceae</taxon>
        <taxon>Microbacterium</taxon>
    </lineage>
</organism>
<evidence type="ECO:0000313" key="2">
    <source>
        <dbReference type="EMBL" id="MDR6166329.1"/>
    </source>
</evidence>
<keyword evidence="3" id="KW-1185">Reference proteome</keyword>
<gene>
    <name evidence="2" type="ORF">QE367_000533</name>
</gene>
<reference evidence="2 3" key="1">
    <citation type="submission" date="2023-08" db="EMBL/GenBank/DDBJ databases">
        <title>Functional and genomic diversity of the sorghum phyllosphere microbiome.</title>
        <authorList>
            <person name="Shade A."/>
        </authorList>
    </citation>
    <scope>NUCLEOTIDE SEQUENCE [LARGE SCALE GENOMIC DNA]</scope>
    <source>
        <strain evidence="2 3">SORGH_AS_0919</strain>
    </source>
</reference>
<evidence type="ECO:0000313" key="3">
    <source>
        <dbReference type="Proteomes" id="UP001260188"/>
    </source>
</evidence>
<protein>
    <submittedName>
        <fullName evidence="2">Uncharacterized protein</fullName>
    </submittedName>
</protein>
<evidence type="ECO:0000256" key="1">
    <source>
        <dbReference type="SAM" id="MobiDB-lite"/>
    </source>
</evidence>
<dbReference type="RefSeq" id="WP_023950875.1">
    <property type="nucleotide sequence ID" value="NZ_CP018134.1"/>
</dbReference>